<dbReference type="AlphaFoldDB" id="A0A1L9SHX8"/>
<dbReference type="VEuPathDB" id="FungiDB:ASPZODRAFT_64696"/>
<dbReference type="PRINTS" id="PR00368">
    <property type="entry name" value="FADPNR"/>
</dbReference>
<dbReference type="Proteomes" id="UP000184188">
    <property type="component" value="Unassembled WGS sequence"/>
</dbReference>
<dbReference type="EMBL" id="KV878341">
    <property type="protein sequence ID" value="OJJ46815.1"/>
    <property type="molecule type" value="Genomic_DNA"/>
</dbReference>
<dbReference type="GO" id="GO:0004174">
    <property type="term" value="F:electron-transferring-flavoprotein dehydrogenase activity"/>
    <property type="evidence" value="ECO:0007669"/>
    <property type="project" value="TreeGrafter"/>
</dbReference>
<keyword evidence="3" id="KW-0274">FAD</keyword>
<evidence type="ECO:0000313" key="6">
    <source>
        <dbReference type="EMBL" id="OJJ46815.1"/>
    </source>
</evidence>
<accession>A0A1L9SHX8</accession>
<evidence type="ECO:0000313" key="7">
    <source>
        <dbReference type="Proteomes" id="UP000184188"/>
    </source>
</evidence>
<dbReference type="Gene3D" id="3.50.50.100">
    <property type="match status" value="1"/>
</dbReference>
<name>A0A1L9SHX8_9EURO</name>
<organism evidence="6 7">
    <name type="scientific">Penicilliopsis zonata CBS 506.65</name>
    <dbReference type="NCBI Taxonomy" id="1073090"/>
    <lineage>
        <taxon>Eukaryota</taxon>
        <taxon>Fungi</taxon>
        <taxon>Dikarya</taxon>
        <taxon>Ascomycota</taxon>
        <taxon>Pezizomycotina</taxon>
        <taxon>Eurotiomycetes</taxon>
        <taxon>Eurotiomycetidae</taxon>
        <taxon>Eurotiales</taxon>
        <taxon>Aspergillaceae</taxon>
        <taxon>Penicilliopsis</taxon>
    </lineage>
</organism>
<dbReference type="InterPro" id="IPR036188">
    <property type="entry name" value="FAD/NAD-bd_sf"/>
</dbReference>
<dbReference type="GO" id="GO:0005737">
    <property type="term" value="C:cytoplasm"/>
    <property type="evidence" value="ECO:0007669"/>
    <property type="project" value="TreeGrafter"/>
</dbReference>
<gene>
    <name evidence="6" type="ORF">ASPZODRAFT_64696</name>
</gene>
<dbReference type="GeneID" id="34615719"/>
<keyword evidence="2" id="KW-0285">Flavoprotein</keyword>
<feature type="domain" description="FAD/NAD(P)-binding" evidence="5">
    <location>
        <begin position="1"/>
        <end position="312"/>
    </location>
</feature>
<dbReference type="PANTHER" id="PTHR43735:SF3">
    <property type="entry name" value="FERROPTOSIS SUPPRESSOR PROTEIN 1"/>
    <property type="match status" value="1"/>
</dbReference>
<dbReference type="OrthoDB" id="202203at2759"/>
<comment type="similarity">
    <text evidence="1">Belongs to the FAD-dependent oxidoreductase family.</text>
</comment>
<evidence type="ECO:0000256" key="4">
    <source>
        <dbReference type="ARBA" id="ARBA00023002"/>
    </source>
</evidence>
<reference evidence="7" key="1">
    <citation type="journal article" date="2017" name="Genome Biol.">
        <title>Comparative genomics reveals high biological diversity and specific adaptations in the industrially and medically important fungal genus Aspergillus.</title>
        <authorList>
            <person name="de Vries R.P."/>
            <person name="Riley R."/>
            <person name="Wiebenga A."/>
            <person name="Aguilar-Osorio G."/>
            <person name="Amillis S."/>
            <person name="Uchima C.A."/>
            <person name="Anderluh G."/>
            <person name="Asadollahi M."/>
            <person name="Askin M."/>
            <person name="Barry K."/>
            <person name="Battaglia E."/>
            <person name="Bayram O."/>
            <person name="Benocci T."/>
            <person name="Braus-Stromeyer S.A."/>
            <person name="Caldana C."/>
            <person name="Canovas D."/>
            <person name="Cerqueira G.C."/>
            <person name="Chen F."/>
            <person name="Chen W."/>
            <person name="Choi C."/>
            <person name="Clum A."/>
            <person name="Dos Santos R.A."/>
            <person name="Damasio A.R."/>
            <person name="Diallinas G."/>
            <person name="Emri T."/>
            <person name="Fekete E."/>
            <person name="Flipphi M."/>
            <person name="Freyberg S."/>
            <person name="Gallo A."/>
            <person name="Gournas C."/>
            <person name="Habgood R."/>
            <person name="Hainaut M."/>
            <person name="Harispe M.L."/>
            <person name="Henrissat B."/>
            <person name="Hilden K.S."/>
            <person name="Hope R."/>
            <person name="Hossain A."/>
            <person name="Karabika E."/>
            <person name="Karaffa L."/>
            <person name="Karanyi Z."/>
            <person name="Krasevec N."/>
            <person name="Kuo A."/>
            <person name="Kusch H."/>
            <person name="LaButti K."/>
            <person name="Lagendijk E.L."/>
            <person name="Lapidus A."/>
            <person name="Levasseur A."/>
            <person name="Lindquist E."/>
            <person name="Lipzen A."/>
            <person name="Logrieco A.F."/>
            <person name="MacCabe A."/>
            <person name="Maekelae M.R."/>
            <person name="Malavazi I."/>
            <person name="Melin P."/>
            <person name="Meyer V."/>
            <person name="Mielnichuk N."/>
            <person name="Miskei M."/>
            <person name="Molnar A.P."/>
            <person name="Mule G."/>
            <person name="Ngan C.Y."/>
            <person name="Orejas M."/>
            <person name="Orosz E."/>
            <person name="Ouedraogo J.P."/>
            <person name="Overkamp K.M."/>
            <person name="Park H.-S."/>
            <person name="Perrone G."/>
            <person name="Piumi F."/>
            <person name="Punt P.J."/>
            <person name="Ram A.F."/>
            <person name="Ramon A."/>
            <person name="Rauscher S."/>
            <person name="Record E."/>
            <person name="Riano-Pachon D.M."/>
            <person name="Robert V."/>
            <person name="Roehrig J."/>
            <person name="Ruller R."/>
            <person name="Salamov A."/>
            <person name="Salih N.S."/>
            <person name="Samson R.A."/>
            <person name="Sandor E."/>
            <person name="Sanguinetti M."/>
            <person name="Schuetze T."/>
            <person name="Sepcic K."/>
            <person name="Shelest E."/>
            <person name="Sherlock G."/>
            <person name="Sophianopoulou V."/>
            <person name="Squina F.M."/>
            <person name="Sun H."/>
            <person name="Susca A."/>
            <person name="Todd R.B."/>
            <person name="Tsang A."/>
            <person name="Unkles S.E."/>
            <person name="van de Wiele N."/>
            <person name="van Rossen-Uffink D."/>
            <person name="Oliveira J.V."/>
            <person name="Vesth T.C."/>
            <person name="Visser J."/>
            <person name="Yu J.-H."/>
            <person name="Zhou M."/>
            <person name="Andersen M.R."/>
            <person name="Archer D.B."/>
            <person name="Baker S.E."/>
            <person name="Benoit I."/>
            <person name="Brakhage A.A."/>
            <person name="Braus G.H."/>
            <person name="Fischer R."/>
            <person name="Frisvad J.C."/>
            <person name="Goldman G.H."/>
            <person name="Houbraken J."/>
            <person name="Oakley B."/>
            <person name="Pocsi I."/>
            <person name="Scazzocchio C."/>
            <person name="Seiboth B."/>
            <person name="vanKuyk P.A."/>
            <person name="Wortman J."/>
            <person name="Dyer P.S."/>
            <person name="Grigoriev I.V."/>
        </authorList>
    </citation>
    <scope>NUCLEOTIDE SEQUENCE [LARGE SCALE GENOMIC DNA]</scope>
    <source>
        <strain evidence="7">CBS 506.65</strain>
    </source>
</reference>
<dbReference type="GO" id="GO:0050660">
    <property type="term" value="F:flavin adenine dinucleotide binding"/>
    <property type="evidence" value="ECO:0007669"/>
    <property type="project" value="TreeGrafter"/>
</dbReference>
<evidence type="ECO:0000256" key="2">
    <source>
        <dbReference type="ARBA" id="ARBA00022630"/>
    </source>
</evidence>
<evidence type="ECO:0000256" key="3">
    <source>
        <dbReference type="ARBA" id="ARBA00022827"/>
    </source>
</evidence>
<dbReference type="InterPro" id="IPR023753">
    <property type="entry name" value="FAD/NAD-binding_dom"/>
</dbReference>
<sequence>MKILVIGASFAGLHVSHALLKTLPSIKLTLVNPSPTFFFTCSAPRILGQGLFREEEYLIPIQDAFRSYGARFEFVQGTALKIDGGKQTVSIKEMDSQQVQEVPYDYLIITSGSTTPSLSNYVPIPFKQSGEDNMSTLINDAREKIQTASEIVIGGAGPLGVEIAGEIAERAEKDGRAVTISLISATERVLPMLYEKGSRVAEDLLTRKKVKIIRNKRVEEVTVSDGRYTLTLSDGTSLSTALYIPTGGVQPNNAFIPAEFLDENGWVVVDGTMRVQSRENQSQNQNQNLPIFAAGDITNNSPRLVLKAKQQAGVLAANLAAEINGSPLKPKTYHQGDTFIMAVPIGTAGGAGQAFGWTAWSWLVWLIKGRDFFISRAKGFVVN</sequence>
<protein>
    <recommendedName>
        <fullName evidence="5">FAD/NAD(P)-binding domain-containing protein</fullName>
    </recommendedName>
</protein>
<dbReference type="Pfam" id="PF07992">
    <property type="entry name" value="Pyr_redox_2"/>
    <property type="match status" value="1"/>
</dbReference>
<evidence type="ECO:0000256" key="1">
    <source>
        <dbReference type="ARBA" id="ARBA00006442"/>
    </source>
</evidence>
<keyword evidence="4" id="KW-0560">Oxidoreductase</keyword>
<dbReference type="PANTHER" id="PTHR43735">
    <property type="entry name" value="APOPTOSIS-INDUCING FACTOR 1"/>
    <property type="match status" value="1"/>
</dbReference>
<dbReference type="RefSeq" id="XP_022581325.1">
    <property type="nucleotide sequence ID" value="XM_022729255.1"/>
</dbReference>
<keyword evidence="7" id="KW-1185">Reference proteome</keyword>
<proteinExistence type="inferred from homology"/>
<evidence type="ECO:0000259" key="5">
    <source>
        <dbReference type="Pfam" id="PF07992"/>
    </source>
</evidence>
<dbReference type="SUPFAM" id="SSF51905">
    <property type="entry name" value="FAD/NAD(P)-binding domain"/>
    <property type="match status" value="1"/>
</dbReference>